<evidence type="ECO:0000313" key="1">
    <source>
        <dbReference type="EMBL" id="PFG16904.1"/>
    </source>
</evidence>
<comment type="caution">
    <text evidence="1">The sequence shown here is derived from an EMBL/GenBank/DDBJ whole genome shotgun (WGS) entry which is preliminary data.</text>
</comment>
<dbReference type="SUPFAM" id="SSF55961">
    <property type="entry name" value="Bet v1-like"/>
    <property type="match status" value="1"/>
</dbReference>
<gene>
    <name evidence="1" type="ORF">ATK74_1459</name>
</gene>
<organism evidence="1 2">
    <name type="scientific">Propionicimonas paludicola</name>
    <dbReference type="NCBI Taxonomy" id="185243"/>
    <lineage>
        <taxon>Bacteria</taxon>
        <taxon>Bacillati</taxon>
        <taxon>Actinomycetota</taxon>
        <taxon>Actinomycetes</taxon>
        <taxon>Propionibacteriales</taxon>
        <taxon>Nocardioidaceae</taxon>
        <taxon>Propionicimonas</taxon>
    </lineage>
</organism>
<dbReference type="Gene3D" id="3.30.530.20">
    <property type="match status" value="1"/>
</dbReference>
<keyword evidence="2" id="KW-1185">Reference proteome</keyword>
<reference evidence="1 2" key="1">
    <citation type="submission" date="2017-10" db="EMBL/GenBank/DDBJ databases">
        <title>Sequencing the genomes of 1000 actinobacteria strains.</title>
        <authorList>
            <person name="Klenk H.-P."/>
        </authorList>
    </citation>
    <scope>NUCLEOTIDE SEQUENCE [LARGE SCALE GENOMIC DNA]</scope>
    <source>
        <strain evidence="1 2">DSM 15597</strain>
    </source>
</reference>
<dbReference type="EMBL" id="PDJC01000001">
    <property type="protein sequence ID" value="PFG16904.1"/>
    <property type="molecule type" value="Genomic_DNA"/>
</dbReference>
<dbReference type="InterPro" id="IPR019639">
    <property type="entry name" value="DUF2505"/>
</dbReference>
<dbReference type="Proteomes" id="UP000226079">
    <property type="component" value="Unassembled WGS sequence"/>
</dbReference>
<accession>A0A2A9CR44</accession>
<dbReference type="RefSeq" id="WP_098460395.1">
    <property type="nucleotide sequence ID" value="NZ_PDJC01000001.1"/>
</dbReference>
<dbReference type="Pfam" id="PF10698">
    <property type="entry name" value="DUF2505"/>
    <property type="match status" value="1"/>
</dbReference>
<proteinExistence type="predicted"/>
<sequence>MNLMLIHATNNFAAEVPTVFAMLLDPVFLRATCLAAEPLDHAVSVDGLHTSSTRVLPTPSVAARFTGPTISVTDEIVWAEEDGPTRTGTARVRVDGLPAELLGTVTLVPGGRGSVLTYDGNFEIKIPVLGPSLAKQAAPVLLQALELQQQVGDQFLARG</sequence>
<dbReference type="InterPro" id="IPR023393">
    <property type="entry name" value="START-like_dom_sf"/>
</dbReference>
<name>A0A2A9CR44_9ACTN</name>
<protein>
    <submittedName>
        <fullName evidence="1">Uncharacterized protein DUF2505</fullName>
    </submittedName>
</protein>
<evidence type="ECO:0000313" key="2">
    <source>
        <dbReference type="Proteomes" id="UP000226079"/>
    </source>
</evidence>
<dbReference type="OrthoDB" id="3266819at2"/>
<dbReference type="AlphaFoldDB" id="A0A2A9CR44"/>